<proteinExistence type="predicted"/>
<dbReference type="PANTHER" id="PTHR36571:SF1">
    <property type="entry name" value="PROTEIN YGIW"/>
    <property type="match status" value="1"/>
</dbReference>
<comment type="caution">
    <text evidence="3">The sequence shown here is derived from an EMBL/GenBank/DDBJ whole genome shotgun (WGS) entry which is preliminary data.</text>
</comment>
<organism evidence="3 4">
    <name type="scientific">Candidatus Avisuccinivibrio stercorigallinarum</name>
    <dbReference type="NCBI Taxonomy" id="2840704"/>
    <lineage>
        <taxon>Bacteria</taxon>
        <taxon>Pseudomonadati</taxon>
        <taxon>Pseudomonadota</taxon>
        <taxon>Gammaproteobacteria</taxon>
        <taxon>Aeromonadales</taxon>
        <taxon>Succinivibrionaceae</taxon>
        <taxon>Succinivibrionaceae incertae sedis</taxon>
        <taxon>Candidatus Avisuccinivibrio</taxon>
    </lineage>
</organism>
<keyword evidence="1 2" id="KW-0732">Signal</keyword>
<reference evidence="3" key="1">
    <citation type="submission" date="2020-10" db="EMBL/GenBank/DDBJ databases">
        <authorList>
            <person name="Gilroy R."/>
        </authorList>
    </citation>
    <scope>NUCLEOTIDE SEQUENCE</scope>
    <source>
        <strain evidence="3">17213</strain>
    </source>
</reference>
<evidence type="ECO:0000313" key="3">
    <source>
        <dbReference type="EMBL" id="MBO8415998.1"/>
    </source>
</evidence>
<protein>
    <submittedName>
        <fullName evidence="3">NirD/YgiW/YdeI family stress tolerance protein</fullName>
    </submittedName>
</protein>
<evidence type="ECO:0000256" key="1">
    <source>
        <dbReference type="ARBA" id="ARBA00022729"/>
    </source>
</evidence>
<dbReference type="Gene3D" id="2.40.50.200">
    <property type="entry name" value="Bacterial OB-fold"/>
    <property type="match status" value="1"/>
</dbReference>
<dbReference type="Pfam" id="PF04076">
    <property type="entry name" value="BOF"/>
    <property type="match status" value="1"/>
</dbReference>
<sequence length="128" mass="13771">MKKLVLTALAAVLVSTAAVAAPQGFGSSAAVPQAPAGFNNQAPSTVDGVLKNAYDDQVVTLTGRLTNYLGEDRYEFTDEAGQRIEVELDDDRNWSHIQKDQLITIVGEVDRDILSTTIEVKQAAPVQK</sequence>
<evidence type="ECO:0000313" key="4">
    <source>
        <dbReference type="Proteomes" id="UP000823631"/>
    </source>
</evidence>
<feature type="chain" id="PRO_5038630365" evidence="2">
    <location>
        <begin position="21"/>
        <end position="128"/>
    </location>
</feature>
<dbReference type="EMBL" id="JADINH010000134">
    <property type="protein sequence ID" value="MBO8415998.1"/>
    <property type="molecule type" value="Genomic_DNA"/>
</dbReference>
<feature type="signal peptide" evidence="2">
    <location>
        <begin position="1"/>
        <end position="20"/>
    </location>
</feature>
<dbReference type="InterPro" id="IPR036700">
    <property type="entry name" value="BOBF_sf"/>
</dbReference>
<dbReference type="Proteomes" id="UP000823631">
    <property type="component" value="Unassembled WGS sequence"/>
</dbReference>
<dbReference type="NCBIfam" id="NF033674">
    <property type="entry name" value="stress_OB_fold"/>
    <property type="match status" value="1"/>
</dbReference>
<gene>
    <name evidence="3" type="ORF">IAB19_06435</name>
</gene>
<dbReference type="AlphaFoldDB" id="A0A9D9DCR3"/>
<reference evidence="3" key="2">
    <citation type="journal article" date="2021" name="PeerJ">
        <title>Extensive microbial diversity within the chicken gut microbiome revealed by metagenomics and culture.</title>
        <authorList>
            <person name="Gilroy R."/>
            <person name="Ravi A."/>
            <person name="Getino M."/>
            <person name="Pursley I."/>
            <person name="Horton D.L."/>
            <person name="Alikhan N.F."/>
            <person name="Baker D."/>
            <person name="Gharbi K."/>
            <person name="Hall N."/>
            <person name="Watson M."/>
            <person name="Adriaenssens E.M."/>
            <person name="Foster-Nyarko E."/>
            <person name="Jarju S."/>
            <person name="Secka A."/>
            <person name="Antonio M."/>
            <person name="Oren A."/>
            <person name="Chaudhuri R.R."/>
            <person name="La Ragione R."/>
            <person name="Hildebrand F."/>
            <person name="Pallen M.J."/>
        </authorList>
    </citation>
    <scope>NUCLEOTIDE SEQUENCE</scope>
    <source>
        <strain evidence="3">17213</strain>
    </source>
</reference>
<dbReference type="SUPFAM" id="SSF101756">
    <property type="entry name" value="Hypothetical protein YgiW"/>
    <property type="match status" value="1"/>
</dbReference>
<evidence type="ECO:0000256" key="2">
    <source>
        <dbReference type="SAM" id="SignalP"/>
    </source>
</evidence>
<accession>A0A9D9DCR3</accession>
<name>A0A9D9DCR3_9GAMM</name>
<dbReference type="PANTHER" id="PTHR36571">
    <property type="entry name" value="PROTEIN YGIW"/>
    <property type="match status" value="1"/>
</dbReference>
<dbReference type="InterPro" id="IPR005220">
    <property type="entry name" value="CarO-like"/>
</dbReference>